<keyword evidence="1" id="KW-1133">Transmembrane helix</keyword>
<dbReference type="Pfam" id="PF02995">
    <property type="entry name" value="DUF229"/>
    <property type="match status" value="1"/>
</dbReference>
<accession>V4BH77</accession>
<dbReference type="PANTHER" id="PTHR10974">
    <property type="entry name" value="FI08016P-RELATED"/>
    <property type="match status" value="1"/>
</dbReference>
<dbReference type="KEGG" id="lgi:LOTGIDRAFT_127104"/>
<dbReference type="FunFam" id="3.40.720.10:FF:000017">
    <property type="entry name" value="Predicted protein"/>
    <property type="match status" value="1"/>
</dbReference>
<organism evidence="2 3">
    <name type="scientific">Lottia gigantea</name>
    <name type="common">Giant owl limpet</name>
    <dbReference type="NCBI Taxonomy" id="225164"/>
    <lineage>
        <taxon>Eukaryota</taxon>
        <taxon>Metazoa</taxon>
        <taxon>Spiralia</taxon>
        <taxon>Lophotrochozoa</taxon>
        <taxon>Mollusca</taxon>
        <taxon>Gastropoda</taxon>
        <taxon>Patellogastropoda</taxon>
        <taxon>Lottioidea</taxon>
        <taxon>Lottiidae</taxon>
        <taxon>Lottia</taxon>
    </lineage>
</organism>
<keyword evidence="1" id="KW-0812">Transmembrane</keyword>
<sequence>MIAKYRAFIIAILCVKVLLISVWLFSKNGIMITPYSTNISSLNHQLYSPRSKIRAKSSLDSYFVYTKGCVIPRRDAFDASVLKYYSKPRSIRNCHANVPLTSQDGTMLYLDNRTISYCERQNIYRKPNSDFGYLEKDKQKFTDSVNISSKYIRVTCYDKSGKESYTNYHHFIQRNESRLLELDRRLKEHITANKPAEIMNVMMVMIDSTSRLNHIRHMPKTRQFLLKNMSAVDFEGYNKIADNTLPNLVGILTGNYLNEELTIRKTQRHGPFDKFNLIWKHFSAKGYTTMFSEDFPTIATFVYLSQGFLKQPCDHSNRPLALAMNSHWLWSKCLGNKSETELLLDSTYNFVKTYRNRPYFSLTTISRLTHDYLNHLANGDDHYLDFFTRLHKENLLNNTVVVFFSDHGHRLSSIVHSEIGQFESRMPMMYLMFPAWFSEKYPAIYQNLLDNRNKFTTNFDIHKTLKDILNFKGQPRLKVDVKLRGQSLFDPISGDRSCQTANLSMHWCVCKMDEIIPRDESLVKASVEFTMREINKEIQNYTMCMPRTLRNVTSFKRMKYTNQVNLTVTVIKLSIDSNPESALFHTTLKYNEITKQFQVVDSISRTNKYKHTADCVKLKHLRNYCYCKNQTSILQ</sequence>
<dbReference type="Gene3D" id="3.40.720.10">
    <property type="entry name" value="Alkaline Phosphatase, subunit A"/>
    <property type="match status" value="1"/>
</dbReference>
<dbReference type="CDD" id="cd16021">
    <property type="entry name" value="ALP_like"/>
    <property type="match status" value="1"/>
</dbReference>
<dbReference type="AlphaFoldDB" id="V4BH77"/>
<dbReference type="STRING" id="225164.V4BH77"/>
<evidence type="ECO:0000313" key="3">
    <source>
        <dbReference type="Proteomes" id="UP000030746"/>
    </source>
</evidence>
<dbReference type="GO" id="GO:0005615">
    <property type="term" value="C:extracellular space"/>
    <property type="evidence" value="ECO:0007669"/>
    <property type="project" value="TreeGrafter"/>
</dbReference>
<proteinExistence type="predicted"/>
<dbReference type="GeneID" id="20232675"/>
<dbReference type="HOGENOM" id="CLU_018076_2_1_1"/>
<keyword evidence="3" id="KW-1185">Reference proteome</keyword>
<dbReference type="InterPro" id="IPR004245">
    <property type="entry name" value="DUF229"/>
</dbReference>
<dbReference type="CTD" id="20232675"/>
<dbReference type="PANTHER" id="PTHR10974:SF1">
    <property type="entry name" value="FI08016P-RELATED"/>
    <property type="match status" value="1"/>
</dbReference>
<protein>
    <recommendedName>
        <fullName evidence="4">Sulfatase N-terminal domain-containing protein</fullName>
    </recommendedName>
</protein>
<evidence type="ECO:0000256" key="1">
    <source>
        <dbReference type="SAM" id="Phobius"/>
    </source>
</evidence>
<dbReference type="InterPro" id="IPR017850">
    <property type="entry name" value="Alkaline_phosphatase_core_sf"/>
</dbReference>
<evidence type="ECO:0000313" key="2">
    <source>
        <dbReference type="EMBL" id="ESO87879.1"/>
    </source>
</evidence>
<dbReference type="EMBL" id="KB202823">
    <property type="protein sequence ID" value="ESO87879.1"/>
    <property type="molecule type" value="Genomic_DNA"/>
</dbReference>
<dbReference type="RefSeq" id="XP_009061480.1">
    <property type="nucleotide sequence ID" value="XM_009063232.1"/>
</dbReference>
<dbReference type="Proteomes" id="UP000030746">
    <property type="component" value="Unassembled WGS sequence"/>
</dbReference>
<gene>
    <name evidence="2" type="ORF">LOTGIDRAFT_127104</name>
</gene>
<reference evidence="2 3" key="1">
    <citation type="journal article" date="2013" name="Nature">
        <title>Insights into bilaterian evolution from three spiralian genomes.</title>
        <authorList>
            <person name="Simakov O."/>
            <person name="Marletaz F."/>
            <person name="Cho S.J."/>
            <person name="Edsinger-Gonzales E."/>
            <person name="Havlak P."/>
            <person name="Hellsten U."/>
            <person name="Kuo D.H."/>
            <person name="Larsson T."/>
            <person name="Lv J."/>
            <person name="Arendt D."/>
            <person name="Savage R."/>
            <person name="Osoegawa K."/>
            <person name="de Jong P."/>
            <person name="Grimwood J."/>
            <person name="Chapman J.A."/>
            <person name="Shapiro H."/>
            <person name="Aerts A."/>
            <person name="Otillar R.P."/>
            <person name="Terry A.Y."/>
            <person name="Boore J.L."/>
            <person name="Grigoriev I.V."/>
            <person name="Lindberg D.R."/>
            <person name="Seaver E.C."/>
            <person name="Weisblat D.A."/>
            <person name="Putnam N.H."/>
            <person name="Rokhsar D.S."/>
        </authorList>
    </citation>
    <scope>NUCLEOTIDE SEQUENCE [LARGE SCALE GENOMIC DNA]</scope>
</reference>
<feature type="transmembrane region" description="Helical" evidence="1">
    <location>
        <begin position="7"/>
        <end position="26"/>
    </location>
</feature>
<evidence type="ECO:0008006" key="4">
    <source>
        <dbReference type="Google" id="ProtNLM"/>
    </source>
</evidence>
<dbReference type="SUPFAM" id="SSF53649">
    <property type="entry name" value="Alkaline phosphatase-like"/>
    <property type="match status" value="1"/>
</dbReference>
<dbReference type="OrthoDB" id="413313at2759"/>
<keyword evidence="1" id="KW-0472">Membrane</keyword>
<name>V4BH77_LOTGI</name>
<dbReference type="OMA" id="MPMMFIY"/>